<dbReference type="Pfam" id="PF22617">
    <property type="entry name" value="HCS_D2"/>
    <property type="match status" value="1"/>
</dbReference>
<dbReference type="Gene3D" id="1.10.238.260">
    <property type="match status" value="1"/>
</dbReference>
<sequence length="515" mass="54435">MALSGEFPERVLFLDTTLRDGEQTPGISLTPAKKLQIARTLDQLGVEIVEAGFAAVSEGELEAVRLVSSEGLEAEVCSAARGVKRDIDAALEAGVDSVNIIVPTSDLHVEHKLGKTREEVLDMTEEAVIYAKDHGLVAELSMEDGSRTDPGFLRQVIGRALGSGADRTTICDTVGILTPPKAYAIFSVMRKAFPNAVLGVHCHDDLGMAVANTLAGLSAGANLAHATVNGLGERAGNASLEELAVALRILCGVDTGIRTERLCSASHLVSRLTGVPVPPNKAIVGANAFSHESGIHAHAVLKKTLTYEPISPEMVGAARSIVAGKHAGSHGLRRKLEEMGFNPSEHEFREILTRVKGLGDRGKRVTDADLFAMAEGATGVAKEATLRLEEFTVTTGNKITPTASVKLTTRDGSFLEAATGVGPVDATLNAVSKAINPERRAYLDMYHVEAITGGTDAVVNVEVRLRRGDRIVTSTGVGEDIVMASVEAFLRGMNVMLANNKEAGERRDTEVKGGV</sequence>
<evidence type="ECO:0000259" key="7">
    <source>
        <dbReference type="PROSITE" id="PS50991"/>
    </source>
</evidence>
<protein>
    <submittedName>
        <fullName evidence="8">Citramalate synthase</fullName>
    </submittedName>
</protein>
<dbReference type="NCBIfam" id="TIGR02090">
    <property type="entry name" value="LEU1_arch"/>
    <property type="match status" value="1"/>
</dbReference>
<dbReference type="AlphaFoldDB" id="A0A0M0BPD8"/>
<dbReference type="NCBIfam" id="NF002085">
    <property type="entry name" value="PRK00915.1-2"/>
    <property type="match status" value="1"/>
</dbReference>
<evidence type="ECO:0000256" key="4">
    <source>
        <dbReference type="ARBA" id="ARBA00023304"/>
    </source>
</evidence>
<dbReference type="GO" id="GO:0009098">
    <property type="term" value="P:L-leucine biosynthetic process"/>
    <property type="evidence" value="ECO:0007669"/>
    <property type="project" value="InterPro"/>
</dbReference>
<dbReference type="InterPro" id="IPR002034">
    <property type="entry name" value="AIPM/Hcit_synth_CS"/>
</dbReference>
<comment type="pathway">
    <text evidence="5">Amino-acid biosynthesis.</text>
</comment>
<comment type="caution">
    <text evidence="8">The sequence shown here is derived from an EMBL/GenBank/DDBJ whole genome shotgun (WGS) entry which is preliminary data.</text>
</comment>
<keyword evidence="4" id="KW-0100">Branched-chain amino acid biosynthesis</keyword>
<dbReference type="Pfam" id="PF00682">
    <property type="entry name" value="HMGL-like"/>
    <property type="match status" value="1"/>
</dbReference>
<evidence type="ECO:0000256" key="2">
    <source>
        <dbReference type="ARBA" id="ARBA00022605"/>
    </source>
</evidence>
<dbReference type="CDD" id="cd07940">
    <property type="entry name" value="DRE_TIM_IPMS"/>
    <property type="match status" value="1"/>
</dbReference>
<dbReference type="EMBL" id="LFWZ01000032">
    <property type="protein sequence ID" value="KON30423.1"/>
    <property type="molecule type" value="Genomic_DNA"/>
</dbReference>
<gene>
    <name evidence="8" type="ORF">AC482_03870</name>
</gene>
<dbReference type="GO" id="GO:0003852">
    <property type="term" value="F:2-isopropylmalate synthase activity"/>
    <property type="evidence" value="ECO:0007669"/>
    <property type="project" value="InterPro"/>
</dbReference>
<comment type="similarity">
    <text evidence="1 6">Belongs to the alpha-IPM synthase/homocitrate synthase family.</text>
</comment>
<dbReference type="PANTHER" id="PTHR42880">
    <property type="entry name" value="HOMOCITRATE SYNTHASE"/>
    <property type="match status" value="1"/>
</dbReference>
<evidence type="ECO:0000256" key="3">
    <source>
        <dbReference type="ARBA" id="ARBA00022679"/>
    </source>
</evidence>
<dbReference type="InterPro" id="IPR011830">
    <property type="entry name" value="LEU1_arch"/>
</dbReference>
<evidence type="ECO:0000256" key="1">
    <source>
        <dbReference type="ARBA" id="ARBA00006154"/>
    </source>
</evidence>
<dbReference type="InterPro" id="IPR036230">
    <property type="entry name" value="LeuA_allosteric_dom_sf"/>
</dbReference>
<dbReference type="PROSITE" id="PS00815">
    <property type="entry name" value="AIPM_HOMOCIT_SYNTH_1"/>
    <property type="match status" value="1"/>
</dbReference>
<dbReference type="SMART" id="SM00917">
    <property type="entry name" value="LeuA_dimer"/>
    <property type="match status" value="1"/>
</dbReference>
<dbReference type="FunFam" id="1.10.238.260:FF:000001">
    <property type="entry name" value="2-isopropylmalate synthase"/>
    <property type="match status" value="1"/>
</dbReference>
<dbReference type="SUPFAM" id="SSF51569">
    <property type="entry name" value="Aldolase"/>
    <property type="match status" value="1"/>
</dbReference>
<dbReference type="Pfam" id="PF08502">
    <property type="entry name" value="LeuA_dimer"/>
    <property type="match status" value="1"/>
</dbReference>
<evidence type="ECO:0000313" key="9">
    <source>
        <dbReference type="Proteomes" id="UP000037210"/>
    </source>
</evidence>
<dbReference type="InterPro" id="IPR000891">
    <property type="entry name" value="PYR_CT"/>
</dbReference>
<dbReference type="Gene3D" id="3.30.160.270">
    <property type="match status" value="1"/>
</dbReference>
<keyword evidence="2" id="KW-0028">Amino-acid biosynthesis</keyword>
<evidence type="ECO:0000256" key="6">
    <source>
        <dbReference type="RuleBase" id="RU003523"/>
    </source>
</evidence>
<dbReference type="PANTHER" id="PTHR42880:SF2">
    <property type="entry name" value="(R)-CITRAMALATE SYNTHASE CIMA"/>
    <property type="match status" value="1"/>
</dbReference>
<dbReference type="InterPro" id="IPR054691">
    <property type="entry name" value="LeuA/HCS_post-cat"/>
</dbReference>
<name>A0A0M0BPD8_9ARCH</name>
<feature type="domain" description="Pyruvate carboxyltransferase" evidence="7">
    <location>
        <begin position="11"/>
        <end position="263"/>
    </location>
</feature>
<dbReference type="Gene3D" id="3.20.20.70">
    <property type="entry name" value="Aldolase class I"/>
    <property type="match status" value="1"/>
</dbReference>
<dbReference type="PROSITE" id="PS00816">
    <property type="entry name" value="AIPM_HOMOCIT_SYNTH_2"/>
    <property type="match status" value="1"/>
</dbReference>
<keyword evidence="3 6" id="KW-0808">Transferase</keyword>
<evidence type="ECO:0000256" key="5">
    <source>
        <dbReference type="ARBA" id="ARBA00029440"/>
    </source>
</evidence>
<evidence type="ECO:0000313" key="8">
    <source>
        <dbReference type="EMBL" id="KON30423.1"/>
    </source>
</evidence>
<dbReference type="PATRIC" id="fig|1685127.3.peg.1079"/>
<dbReference type="InterPro" id="IPR013785">
    <property type="entry name" value="Aldolase_TIM"/>
</dbReference>
<dbReference type="Proteomes" id="UP000037210">
    <property type="component" value="Unassembled WGS sequence"/>
</dbReference>
<proteinExistence type="inferred from homology"/>
<accession>A0A0M0BPD8</accession>
<dbReference type="InterPro" id="IPR013709">
    <property type="entry name" value="2-isopropylmalate_synth_dimer"/>
</dbReference>
<dbReference type="SUPFAM" id="SSF110921">
    <property type="entry name" value="2-isopropylmalate synthase LeuA, allosteric (dimerisation) domain"/>
    <property type="match status" value="1"/>
</dbReference>
<reference evidence="8 9" key="1">
    <citation type="submission" date="2015-06" db="EMBL/GenBank/DDBJ databases">
        <title>New insights into the roles of widespread benthic archaea in carbon and nitrogen cycling.</title>
        <authorList>
            <person name="Lazar C.S."/>
            <person name="Baker B.J."/>
            <person name="Seitz K.W."/>
            <person name="Hyde A.S."/>
            <person name="Dick G.J."/>
            <person name="Hinrichs K.-U."/>
            <person name="Teske A.P."/>
        </authorList>
    </citation>
    <scope>NUCLEOTIDE SEQUENCE [LARGE SCALE GENOMIC DNA]</scope>
    <source>
        <strain evidence="8">DG-45</strain>
    </source>
</reference>
<dbReference type="PROSITE" id="PS50991">
    <property type="entry name" value="PYR_CT"/>
    <property type="match status" value="1"/>
</dbReference>
<organism evidence="8 9">
    <name type="scientific">miscellaneous Crenarchaeota group-15 archaeon DG-45</name>
    <dbReference type="NCBI Taxonomy" id="1685127"/>
    <lineage>
        <taxon>Archaea</taxon>
        <taxon>Candidatus Bathyarchaeota</taxon>
        <taxon>MCG-15</taxon>
    </lineage>
</organism>
<dbReference type="FunFam" id="3.20.20.70:FF:000010">
    <property type="entry name" value="2-isopropylmalate synthase"/>
    <property type="match status" value="1"/>
</dbReference>